<evidence type="ECO:0000259" key="1">
    <source>
        <dbReference type="Pfam" id="PF01636"/>
    </source>
</evidence>
<evidence type="ECO:0000313" key="2">
    <source>
        <dbReference type="EMBL" id="MFC4068639.1"/>
    </source>
</evidence>
<dbReference type="InterPro" id="IPR011009">
    <property type="entry name" value="Kinase-like_dom_sf"/>
</dbReference>
<dbReference type="InterPro" id="IPR051678">
    <property type="entry name" value="AGP_Transferase"/>
</dbReference>
<comment type="caution">
    <text evidence="2">The sequence shown here is derived from an EMBL/GenBank/DDBJ whole genome shotgun (WGS) entry which is preliminary data.</text>
</comment>
<gene>
    <name evidence="2" type="ORF">ACFO0C_27235</name>
</gene>
<accession>A0ABV8IWI1</accession>
<proteinExistence type="predicted"/>
<name>A0ABV8IWI1_9ACTN</name>
<dbReference type="PANTHER" id="PTHR21310">
    <property type="entry name" value="AMINOGLYCOSIDE PHOSPHOTRANSFERASE-RELATED-RELATED"/>
    <property type="match status" value="1"/>
</dbReference>
<protein>
    <submittedName>
        <fullName evidence="2">Phosphotransferase family protein</fullName>
    </submittedName>
</protein>
<keyword evidence="3" id="KW-1185">Reference proteome</keyword>
<dbReference type="Pfam" id="PF01636">
    <property type="entry name" value="APH"/>
    <property type="match status" value="1"/>
</dbReference>
<dbReference type="InterPro" id="IPR002575">
    <property type="entry name" value="Aminoglycoside_PTrfase"/>
</dbReference>
<sequence>MPRKADIDETAAHALLHRIFGSSVPVTCQRTAEGVSTQVYRIQRESEVFYLRIAEEADENLETEAELYRRLRLLGVRVADIVHVEPFNSDIGRSTMVTTEIVGAPVAHLNDPALAASIVEQAGADLAVINRIPVDGFGFIRRQNRQWPLPAEYPRYEDFLVSYLPKPWPGPLTSLFDRAAIRTVEDLVERERAGPPAPATLSHGDFDLTQIFCADGHYTGLIDFGETRGTDPWFDLSHFHLHDHETGPAALLPALLSGYQRIRPLPPGHEIAINDGAILLGLRQLCRWLGPPLRRPPEHPAVEHRAQQIRRLMAYRAVTGSR</sequence>
<dbReference type="RefSeq" id="WP_378069531.1">
    <property type="nucleotide sequence ID" value="NZ_JBHSBL010000019.1"/>
</dbReference>
<dbReference type="Proteomes" id="UP001595867">
    <property type="component" value="Unassembled WGS sequence"/>
</dbReference>
<evidence type="ECO:0000313" key="3">
    <source>
        <dbReference type="Proteomes" id="UP001595867"/>
    </source>
</evidence>
<feature type="domain" description="Aminoglycoside phosphotransferase" evidence="1">
    <location>
        <begin position="28"/>
        <end position="260"/>
    </location>
</feature>
<reference evidence="3" key="1">
    <citation type="journal article" date="2019" name="Int. J. Syst. Evol. Microbiol.">
        <title>The Global Catalogue of Microorganisms (GCM) 10K type strain sequencing project: providing services to taxonomists for standard genome sequencing and annotation.</title>
        <authorList>
            <consortium name="The Broad Institute Genomics Platform"/>
            <consortium name="The Broad Institute Genome Sequencing Center for Infectious Disease"/>
            <person name="Wu L."/>
            <person name="Ma J."/>
        </authorList>
    </citation>
    <scope>NUCLEOTIDE SEQUENCE [LARGE SCALE GENOMIC DNA]</scope>
    <source>
        <strain evidence="3">TBRC 5832</strain>
    </source>
</reference>
<dbReference type="SUPFAM" id="SSF56112">
    <property type="entry name" value="Protein kinase-like (PK-like)"/>
    <property type="match status" value="1"/>
</dbReference>
<dbReference type="Gene3D" id="3.90.1200.10">
    <property type="match status" value="1"/>
</dbReference>
<organism evidence="2 3">
    <name type="scientific">Actinoplanes subglobosus</name>
    <dbReference type="NCBI Taxonomy" id="1547892"/>
    <lineage>
        <taxon>Bacteria</taxon>
        <taxon>Bacillati</taxon>
        <taxon>Actinomycetota</taxon>
        <taxon>Actinomycetes</taxon>
        <taxon>Micromonosporales</taxon>
        <taxon>Micromonosporaceae</taxon>
        <taxon>Actinoplanes</taxon>
    </lineage>
</organism>
<dbReference type="Gene3D" id="3.30.200.150">
    <property type="match status" value="1"/>
</dbReference>
<dbReference type="EMBL" id="JBHSBL010000019">
    <property type="protein sequence ID" value="MFC4068639.1"/>
    <property type="molecule type" value="Genomic_DNA"/>
</dbReference>